<dbReference type="InterPro" id="IPR003669">
    <property type="entry name" value="Thymidylate_synthase_ThyX"/>
</dbReference>
<dbReference type="GO" id="GO:0006231">
    <property type="term" value="P:dTMP biosynthetic process"/>
    <property type="evidence" value="ECO:0007669"/>
    <property type="project" value="InterPro"/>
</dbReference>
<dbReference type="GO" id="GO:0070402">
    <property type="term" value="F:NADPH binding"/>
    <property type="evidence" value="ECO:0007669"/>
    <property type="project" value="TreeGrafter"/>
</dbReference>
<accession>A0A1S8KXP5</accession>
<dbReference type="GO" id="GO:0050797">
    <property type="term" value="F:thymidylate synthase (FAD) activity"/>
    <property type="evidence" value="ECO:0007669"/>
    <property type="project" value="UniProtKB-EC"/>
</dbReference>
<keyword evidence="1" id="KW-0489">Methyltransferase</keyword>
<name>A0A1S8KXP5_9CLOT</name>
<dbReference type="CDD" id="cd20175">
    <property type="entry name" value="ThyX"/>
    <property type="match status" value="2"/>
</dbReference>
<dbReference type="SUPFAM" id="SSF69796">
    <property type="entry name" value="Thymidylate synthase-complementing protein Thy1"/>
    <property type="match status" value="2"/>
</dbReference>
<dbReference type="KEGG" id="crw:CROST_040170"/>
<dbReference type="EC" id="2.1.1.148" evidence="1"/>
<proteinExistence type="predicted"/>
<sequence length="439" mass="50886">MNITNFEQTGLNEIEGILLNENTENINDNALREILKYANISFVLEGINRLQSTLICELKASYVQQSQRYVTLKEDSFDLPKLEKEDKLEAEKLLKEAFELYEDMSKLKEGEFKGRPKAENYLHGIPIEDARYILPLACKTNVSIAMNGEKLVDLFYLFNDKNYENIFEDINENILRKLPSNLSKLLSKVENGYNRKHIENFYKSAFDKISEYDNIILLNNFQDLDLKVGLGAITSTNAKTPSSVMKLWGDNANEKAKGVSERVLGYGHESIAEQARTNFGMMCSMVTYHQQIRHRLSENYREELLNIIENDTRKVVIPNTIRKSEFYDRFVALTDKFKEFRKYILKEYGEAKALNFLLNCDQVKLVISTNARVDCQMLADRICFNAQWEIRELSTKKLQELRKLSEVLYKKALPSCVFGKCKEGKFTCGKQMIMKNKFA</sequence>
<dbReference type="GO" id="GO:0004799">
    <property type="term" value="F:thymidylate synthase activity"/>
    <property type="evidence" value="ECO:0007669"/>
    <property type="project" value="TreeGrafter"/>
</dbReference>
<evidence type="ECO:0000313" key="1">
    <source>
        <dbReference type="EMBL" id="URZ13265.1"/>
    </source>
</evidence>
<dbReference type="PANTHER" id="PTHR34934">
    <property type="entry name" value="FLAVIN-DEPENDENT THYMIDYLATE SYNTHASE"/>
    <property type="match status" value="1"/>
</dbReference>
<dbReference type="PANTHER" id="PTHR34934:SF1">
    <property type="entry name" value="FLAVIN-DEPENDENT THYMIDYLATE SYNTHASE"/>
    <property type="match status" value="1"/>
</dbReference>
<evidence type="ECO:0000313" key="2">
    <source>
        <dbReference type="Proteomes" id="UP000190951"/>
    </source>
</evidence>
<dbReference type="EMBL" id="CP096983">
    <property type="protein sequence ID" value="URZ13265.1"/>
    <property type="molecule type" value="Genomic_DNA"/>
</dbReference>
<dbReference type="STRING" id="84029.CROST_43070"/>
<gene>
    <name evidence="1" type="primary">thyX</name>
    <name evidence="1" type="ORF">CROST_040170</name>
</gene>
<dbReference type="RefSeq" id="WP_077833949.1">
    <property type="nucleotide sequence ID" value="NZ_CP096983.1"/>
</dbReference>
<dbReference type="InterPro" id="IPR036098">
    <property type="entry name" value="Thymidylate_synthase_ThyX_sf"/>
</dbReference>
<dbReference type="Gene3D" id="3.30.1360.170">
    <property type="match status" value="2"/>
</dbReference>
<dbReference type="Proteomes" id="UP000190951">
    <property type="component" value="Chromosome"/>
</dbReference>
<organism evidence="1 2">
    <name type="scientific">Clostridium felsineum</name>
    <dbReference type="NCBI Taxonomy" id="36839"/>
    <lineage>
        <taxon>Bacteria</taxon>
        <taxon>Bacillati</taxon>
        <taxon>Bacillota</taxon>
        <taxon>Clostridia</taxon>
        <taxon>Eubacteriales</taxon>
        <taxon>Clostridiaceae</taxon>
        <taxon>Clostridium</taxon>
    </lineage>
</organism>
<dbReference type="PROSITE" id="PS51331">
    <property type="entry name" value="THYX"/>
    <property type="match status" value="2"/>
</dbReference>
<dbReference type="AlphaFoldDB" id="A0A1S8KXP5"/>
<reference evidence="1 2" key="1">
    <citation type="submission" date="2022-04" db="EMBL/GenBank/DDBJ databases">
        <title>Genome sequence of C. roseum typestrain.</title>
        <authorList>
            <person name="Poehlein A."/>
            <person name="Schoch T."/>
            <person name="Duerre P."/>
            <person name="Daniel R."/>
        </authorList>
    </citation>
    <scope>NUCLEOTIDE SEQUENCE [LARGE SCALE GENOMIC DNA]</scope>
    <source>
        <strain evidence="1 2">DSM 7320</strain>
    </source>
</reference>
<keyword evidence="1" id="KW-0808">Transferase</keyword>
<keyword evidence="2" id="KW-1185">Reference proteome</keyword>
<dbReference type="GO" id="GO:0050660">
    <property type="term" value="F:flavin adenine dinucleotide binding"/>
    <property type="evidence" value="ECO:0007669"/>
    <property type="project" value="InterPro"/>
</dbReference>
<protein>
    <submittedName>
        <fullName evidence="1">Flavin-dependent thymidylate synthase</fullName>
        <ecNumber evidence="1">2.1.1.148</ecNumber>
    </submittedName>
</protein>
<dbReference type="Pfam" id="PF02511">
    <property type="entry name" value="Thy1"/>
    <property type="match status" value="2"/>
</dbReference>
<dbReference type="GO" id="GO:0032259">
    <property type="term" value="P:methylation"/>
    <property type="evidence" value="ECO:0007669"/>
    <property type="project" value="UniProtKB-KW"/>
</dbReference>